<comment type="caution">
    <text evidence="1">The sequence shown here is derived from an EMBL/GenBank/DDBJ whole genome shotgun (WGS) entry which is preliminary data.</text>
</comment>
<gene>
    <name evidence="1" type="ORF">EVAR_27403_1</name>
</gene>
<proteinExistence type="predicted"/>
<protein>
    <submittedName>
        <fullName evidence="1">Uncharacterized protein</fullName>
    </submittedName>
</protein>
<dbReference type="EMBL" id="BGZK01000714">
    <property type="protein sequence ID" value="GBP57372.1"/>
    <property type="molecule type" value="Genomic_DNA"/>
</dbReference>
<dbReference type="Proteomes" id="UP000299102">
    <property type="component" value="Unassembled WGS sequence"/>
</dbReference>
<accession>A0A4C1X312</accession>
<sequence>MDTMGRSTRHGYHRSCVILAEYREVQYLHTKWPLATRYSYESTKVETFSLPHCPDASRGLLMAIDIDVMATSGTGGLCYLRHGPYSHFTCGQDRT</sequence>
<dbReference type="AlphaFoldDB" id="A0A4C1X312"/>
<evidence type="ECO:0000313" key="1">
    <source>
        <dbReference type="EMBL" id="GBP57372.1"/>
    </source>
</evidence>
<organism evidence="1 2">
    <name type="scientific">Eumeta variegata</name>
    <name type="common">Bagworm moth</name>
    <name type="synonym">Eumeta japonica</name>
    <dbReference type="NCBI Taxonomy" id="151549"/>
    <lineage>
        <taxon>Eukaryota</taxon>
        <taxon>Metazoa</taxon>
        <taxon>Ecdysozoa</taxon>
        <taxon>Arthropoda</taxon>
        <taxon>Hexapoda</taxon>
        <taxon>Insecta</taxon>
        <taxon>Pterygota</taxon>
        <taxon>Neoptera</taxon>
        <taxon>Endopterygota</taxon>
        <taxon>Lepidoptera</taxon>
        <taxon>Glossata</taxon>
        <taxon>Ditrysia</taxon>
        <taxon>Tineoidea</taxon>
        <taxon>Psychidae</taxon>
        <taxon>Oiketicinae</taxon>
        <taxon>Eumeta</taxon>
    </lineage>
</organism>
<keyword evidence="2" id="KW-1185">Reference proteome</keyword>
<evidence type="ECO:0000313" key="2">
    <source>
        <dbReference type="Proteomes" id="UP000299102"/>
    </source>
</evidence>
<reference evidence="1 2" key="1">
    <citation type="journal article" date="2019" name="Commun. Biol.">
        <title>The bagworm genome reveals a unique fibroin gene that provides high tensile strength.</title>
        <authorList>
            <person name="Kono N."/>
            <person name="Nakamura H."/>
            <person name="Ohtoshi R."/>
            <person name="Tomita M."/>
            <person name="Numata K."/>
            <person name="Arakawa K."/>
        </authorList>
    </citation>
    <scope>NUCLEOTIDE SEQUENCE [LARGE SCALE GENOMIC DNA]</scope>
</reference>
<name>A0A4C1X312_EUMVA</name>